<keyword evidence="2 3" id="KW-0238">DNA-binding</keyword>
<dbReference type="InterPro" id="IPR050624">
    <property type="entry name" value="HTH-type_Tx_Regulator"/>
</dbReference>
<evidence type="ECO:0000256" key="3">
    <source>
        <dbReference type="PROSITE-ProRule" id="PRU00335"/>
    </source>
</evidence>
<dbReference type="PANTHER" id="PTHR43479">
    <property type="entry name" value="ACREF/ENVCD OPERON REPRESSOR-RELATED"/>
    <property type="match status" value="1"/>
</dbReference>
<evidence type="ECO:0000256" key="2">
    <source>
        <dbReference type="ARBA" id="ARBA00023125"/>
    </source>
</evidence>
<organism evidence="5 6">
    <name type="scientific">Caldibacillus thermoamylovorans</name>
    <dbReference type="NCBI Taxonomy" id="35841"/>
    <lineage>
        <taxon>Bacteria</taxon>
        <taxon>Bacillati</taxon>
        <taxon>Bacillota</taxon>
        <taxon>Bacilli</taxon>
        <taxon>Bacillales</taxon>
        <taxon>Bacillaceae</taxon>
        <taxon>Caldibacillus</taxon>
    </lineage>
</organism>
<dbReference type="EMBL" id="JXLU01000024">
    <property type="protein sequence ID" value="KIO73755.1"/>
    <property type="molecule type" value="Genomic_DNA"/>
</dbReference>
<dbReference type="InterPro" id="IPR009057">
    <property type="entry name" value="Homeodomain-like_sf"/>
</dbReference>
<protein>
    <recommendedName>
        <fullName evidence="4">HTH tetR-type domain-containing protein</fullName>
    </recommendedName>
</protein>
<dbReference type="InterPro" id="IPR036271">
    <property type="entry name" value="Tet_transcr_reg_TetR-rel_C_sf"/>
</dbReference>
<evidence type="ECO:0000259" key="4">
    <source>
        <dbReference type="PROSITE" id="PS50977"/>
    </source>
</evidence>
<name>A0ABD4ABN6_9BACI</name>
<dbReference type="Gene3D" id="1.10.10.60">
    <property type="entry name" value="Homeodomain-like"/>
    <property type="match status" value="1"/>
</dbReference>
<feature type="domain" description="HTH tetR-type" evidence="4">
    <location>
        <begin position="4"/>
        <end position="64"/>
    </location>
</feature>
<dbReference type="PANTHER" id="PTHR43479:SF11">
    <property type="entry name" value="ACREF_ENVCD OPERON REPRESSOR-RELATED"/>
    <property type="match status" value="1"/>
</dbReference>
<dbReference type="AlphaFoldDB" id="A0ABD4ABN6"/>
<dbReference type="Pfam" id="PF00440">
    <property type="entry name" value="TetR_N"/>
    <property type="match status" value="1"/>
</dbReference>
<sequence>MVKVDRKKQIVDAAGKSFALFGYKATSMEQIAKLANVGKGTIYTFFNNKEDLLHYIMEDLINEMRVAAEETFEAGLSFHENVHRAIYKMLEYRVKHQLAIKLFEEAKFGTPEVVEALNNFEEAIINYITNILKQAIEAGDIRPCNPRITAFAILKVYVALIFDWEKNNPSLSKEELAELLDLYIFQGISANH</sequence>
<dbReference type="GO" id="GO:0003677">
    <property type="term" value="F:DNA binding"/>
    <property type="evidence" value="ECO:0007669"/>
    <property type="project" value="UniProtKB-UniRule"/>
</dbReference>
<comment type="caution">
    <text evidence="5">The sequence shown here is derived from an EMBL/GenBank/DDBJ whole genome shotgun (WGS) entry which is preliminary data.</text>
</comment>
<evidence type="ECO:0000256" key="1">
    <source>
        <dbReference type="ARBA" id="ARBA00022491"/>
    </source>
</evidence>
<dbReference type="Gene3D" id="1.10.357.10">
    <property type="entry name" value="Tetracycline Repressor, domain 2"/>
    <property type="match status" value="1"/>
</dbReference>
<dbReference type="PROSITE" id="PS01081">
    <property type="entry name" value="HTH_TETR_1"/>
    <property type="match status" value="1"/>
</dbReference>
<proteinExistence type="predicted"/>
<keyword evidence="1" id="KW-0678">Repressor</keyword>
<dbReference type="InterPro" id="IPR023772">
    <property type="entry name" value="DNA-bd_HTH_TetR-type_CS"/>
</dbReference>
<feature type="DNA-binding region" description="H-T-H motif" evidence="3">
    <location>
        <begin position="27"/>
        <end position="46"/>
    </location>
</feature>
<dbReference type="SUPFAM" id="SSF48498">
    <property type="entry name" value="Tetracyclin repressor-like, C-terminal domain"/>
    <property type="match status" value="1"/>
</dbReference>
<dbReference type="PRINTS" id="PR00455">
    <property type="entry name" value="HTHTETR"/>
</dbReference>
<dbReference type="PROSITE" id="PS50977">
    <property type="entry name" value="HTH_TETR_2"/>
    <property type="match status" value="1"/>
</dbReference>
<reference evidence="5 6" key="1">
    <citation type="submission" date="2015-01" db="EMBL/GenBank/DDBJ databases">
        <title>Draft Genome Sequences of Four Bacillus thermoamylovorans Strains, Isolated From Food Products.</title>
        <authorList>
            <person name="Krawcyk A.O."/>
            <person name="Berendsen E.M."/>
            <person name="Eijlander R.T."/>
            <person name="de Jong A."/>
            <person name="Wells-Bennik M."/>
            <person name="Kuipers O.P."/>
        </authorList>
    </citation>
    <scope>NUCLEOTIDE SEQUENCE [LARGE SCALE GENOMIC DNA]</scope>
    <source>
        <strain evidence="5 6">B4167</strain>
    </source>
</reference>
<dbReference type="Proteomes" id="UP000032076">
    <property type="component" value="Unassembled WGS sequence"/>
</dbReference>
<evidence type="ECO:0000313" key="6">
    <source>
        <dbReference type="Proteomes" id="UP000032076"/>
    </source>
</evidence>
<dbReference type="SUPFAM" id="SSF46689">
    <property type="entry name" value="Homeodomain-like"/>
    <property type="match status" value="1"/>
</dbReference>
<accession>A0ABD4ABN6</accession>
<dbReference type="Pfam" id="PF17932">
    <property type="entry name" value="TetR_C_24"/>
    <property type="match status" value="1"/>
</dbReference>
<dbReference type="InterPro" id="IPR041490">
    <property type="entry name" value="KstR2_TetR_C"/>
</dbReference>
<evidence type="ECO:0000313" key="5">
    <source>
        <dbReference type="EMBL" id="KIO73755.1"/>
    </source>
</evidence>
<dbReference type="InterPro" id="IPR001647">
    <property type="entry name" value="HTH_TetR"/>
</dbReference>
<gene>
    <name evidence="5" type="ORF">B4167_1880</name>
</gene>